<name>A0ABW8AHW5_9ACTN</name>
<proteinExistence type="predicted"/>
<comment type="caution">
    <text evidence="2">The sequence shown here is derived from an EMBL/GenBank/DDBJ whole genome shotgun (WGS) entry which is preliminary data.</text>
</comment>
<organism evidence="2 3">
    <name type="scientific">Spongisporangium articulatum</name>
    <dbReference type="NCBI Taxonomy" id="3362603"/>
    <lineage>
        <taxon>Bacteria</taxon>
        <taxon>Bacillati</taxon>
        <taxon>Actinomycetota</taxon>
        <taxon>Actinomycetes</taxon>
        <taxon>Kineosporiales</taxon>
        <taxon>Kineosporiaceae</taxon>
        <taxon>Spongisporangium</taxon>
    </lineage>
</organism>
<dbReference type="SUPFAM" id="SSF53474">
    <property type="entry name" value="alpha/beta-Hydrolases"/>
    <property type="match status" value="1"/>
</dbReference>
<dbReference type="InterPro" id="IPR029058">
    <property type="entry name" value="AB_hydrolase_fold"/>
</dbReference>
<dbReference type="Gene3D" id="3.40.50.1820">
    <property type="entry name" value="alpha/beta hydrolase"/>
    <property type="match status" value="1"/>
</dbReference>
<evidence type="ECO:0000256" key="1">
    <source>
        <dbReference type="SAM" id="SignalP"/>
    </source>
</evidence>
<dbReference type="InterPro" id="IPR000801">
    <property type="entry name" value="Esterase-like"/>
</dbReference>
<evidence type="ECO:0000313" key="2">
    <source>
        <dbReference type="EMBL" id="MFI7585941.1"/>
    </source>
</evidence>
<keyword evidence="2" id="KW-0378">Hydrolase</keyword>
<protein>
    <submittedName>
        <fullName evidence="2">Alpha/beta hydrolase</fullName>
    </submittedName>
</protein>
<dbReference type="Pfam" id="PF00756">
    <property type="entry name" value="Esterase"/>
    <property type="match status" value="1"/>
</dbReference>
<gene>
    <name evidence="2" type="ORF">ACIB24_02560</name>
</gene>
<sequence length="339" mass="36466">MRNGRLKLIVAGLVSSVALLGTTVLAGPAHADPTPAGPLVGVKADDGATVVSTEWNQAENYLIMNIASPAVGQTLPVALLLPQGWTPDTTKKWPTIMMLPGGGGDTYLTWAGATDLRSVAKPWNVIVICPEAGPKGTYTNYFNGGKGGPPQWETFHTQEVRQIVEKAFHGNGQRAVAGLSAGGYGSMIYAARNPGMFKYAASYSGLTSIRLPAVQWAVYYEAGDKDPSARFGVPLVNAKNWQTHDPSYMAKYLKGTGLFVSSGMTGFPSNVSTLGWTPDQTIEAATYLVNQDFVLQLRLNRVPVTTDFYPLGEHAWAEWNVELKKSWPLMMNAIGATQN</sequence>
<dbReference type="EMBL" id="JBITLV010000001">
    <property type="protein sequence ID" value="MFI7585941.1"/>
    <property type="molecule type" value="Genomic_DNA"/>
</dbReference>
<dbReference type="Proteomes" id="UP001612915">
    <property type="component" value="Unassembled WGS sequence"/>
</dbReference>
<keyword evidence="1" id="KW-0732">Signal</keyword>
<reference evidence="2 3" key="1">
    <citation type="submission" date="2024-10" db="EMBL/GenBank/DDBJ databases">
        <title>The Natural Products Discovery Center: Release of the First 8490 Sequenced Strains for Exploring Actinobacteria Biosynthetic Diversity.</title>
        <authorList>
            <person name="Kalkreuter E."/>
            <person name="Kautsar S.A."/>
            <person name="Yang D."/>
            <person name="Bader C.D."/>
            <person name="Teijaro C.N."/>
            <person name="Fluegel L."/>
            <person name="Davis C.M."/>
            <person name="Simpson J.R."/>
            <person name="Lauterbach L."/>
            <person name="Steele A.D."/>
            <person name="Gui C."/>
            <person name="Meng S."/>
            <person name="Li G."/>
            <person name="Viehrig K."/>
            <person name="Ye F."/>
            <person name="Su P."/>
            <person name="Kiefer A.F."/>
            <person name="Nichols A."/>
            <person name="Cepeda A.J."/>
            <person name="Yan W."/>
            <person name="Fan B."/>
            <person name="Jiang Y."/>
            <person name="Adhikari A."/>
            <person name="Zheng C.-J."/>
            <person name="Schuster L."/>
            <person name="Cowan T.M."/>
            <person name="Smanski M.J."/>
            <person name="Chevrette M.G."/>
            <person name="De Carvalho L.P.S."/>
            <person name="Shen B."/>
        </authorList>
    </citation>
    <scope>NUCLEOTIDE SEQUENCE [LARGE SCALE GENOMIC DNA]</scope>
    <source>
        <strain evidence="2 3">NPDC049639</strain>
    </source>
</reference>
<dbReference type="GO" id="GO:0016787">
    <property type="term" value="F:hydrolase activity"/>
    <property type="evidence" value="ECO:0007669"/>
    <property type="project" value="UniProtKB-KW"/>
</dbReference>
<evidence type="ECO:0000313" key="3">
    <source>
        <dbReference type="Proteomes" id="UP001612915"/>
    </source>
</evidence>
<accession>A0ABW8AHW5</accession>
<feature type="signal peptide" evidence="1">
    <location>
        <begin position="1"/>
        <end position="31"/>
    </location>
</feature>
<feature type="chain" id="PRO_5046441775" evidence="1">
    <location>
        <begin position="32"/>
        <end position="339"/>
    </location>
</feature>
<dbReference type="InterPro" id="IPR050583">
    <property type="entry name" value="Mycobacterial_A85_antigen"/>
</dbReference>
<dbReference type="RefSeq" id="WP_398274707.1">
    <property type="nucleotide sequence ID" value="NZ_JBITLV010000001.1"/>
</dbReference>
<dbReference type="PANTHER" id="PTHR48098:SF1">
    <property type="entry name" value="DIACYLGLYCEROL ACYLTRANSFERASE_MYCOLYLTRANSFERASE AG85A"/>
    <property type="match status" value="1"/>
</dbReference>
<dbReference type="PANTHER" id="PTHR48098">
    <property type="entry name" value="ENTEROCHELIN ESTERASE-RELATED"/>
    <property type="match status" value="1"/>
</dbReference>
<keyword evidence="3" id="KW-1185">Reference proteome</keyword>